<reference evidence="2" key="1">
    <citation type="submission" date="2024-06" db="EMBL/GenBank/DDBJ databases">
        <authorList>
            <person name="Li T."/>
            <person name="Gao R."/>
        </authorList>
    </citation>
    <scope>NUCLEOTIDE SEQUENCE</scope>
    <source>
        <strain evidence="2">ZPR3</strain>
        <plasmid evidence="2">unnamed6</plasmid>
    </source>
</reference>
<dbReference type="EMBL" id="CP157966">
    <property type="protein sequence ID" value="XBT98175.1"/>
    <property type="molecule type" value="Genomic_DNA"/>
</dbReference>
<geneLocation type="plasmid" evidence="2">
    <name>unnamed6</name>
</geneLocation>
<dbReference type="RefSeq" id="WP_349963496.1">
    <property type="nucleotide sequence ID" value="NZ_CP157966.1"/>
</dbReference>
<proteinExistence type="predicted"/>
<evidence type="ECO:0008006" key="3">
    <source>
        <dbReference type="Google" id="ProtNLM"/>
    </source>
</evidence>
<dbReference type="AlphaFoldDB" id="A0AAU7S6Q3"/>
<dbReference type="Gene3D" id="3.30.930.30">
    <property type="match status" value="1"/>
</dbReference>
<protein>
    <recommendedName>
        <fullName evidence="3">Mob protein</fullName>
    </recommendedName>
</protein>
<keyword evidence="2" id="KW-0614">Plasmid</keyword>
<accession>A0AAU7S6Q3</accession>
<gene>
    <name evidence="2" type="ORF">ABM479_35925</name>
</gene>
<evidence type="ECO:0000313" key="2">
    <source>
        <dbReference type="EMBL" id="XBT98175.1"/>
    </source>
</evidence>
<evidence type="ECO:0000256" key="1">
    <source>
        <dbReference type="SAM" id="MobiDB-lite"/>
    </source>
</evidence>
<feature type="compositionally biased region" description="Basic and acidic residues" evidence="1">
    <location>
        <begin position="284"/>
        <end position="295"/>
    </location>
</feature>
<organism evidence="2">
    <name type="scientific">Rhizobium sp. ZPR3</name>
    <dbReference type="NCBI Taxonomy" id="3158967"/>
    <lineage>
        <taxon>Bacteria</taxon>
        <taxon>Pseudomonadati</taxon>
        <taxon>Pseudomonadota</taxon>
        <taxon>Alphaproteobacteria</taxon>
        <taxon>Hyphomicrobiales</taxon>
        <taxon>Rhizobiaceae</taxon>
        <taxon>Rhizobium/Agrobacterium group</taxon>
        <taxon>Rhizobium</taxon>
    </lineage>
</organism>
<name>A0AAU7S6Q3_9HYPH</name>
<feature type="region of interest" description="Disordered" evidence="1">
    <location>
        <begin position="284"/>
        <end position="304"/>
    </location>
</feature>
<sequence length="333" mass="37166">MGKEQHTLMTIVVSHPYTVEEIEADPEKRREVERWEALNVAWARRELGDDLRAVVRHTDERQWHLHIYGLPGDPEMRASLFHPGQVAKAAVLAAGPVEGEDDKAMRRRSDRAYKDAMREWQDGYFRAVGMPAGLTRLGPAQRRLSRVEWHQERHQAQALKVVQEEAAALKEKADVFARQVGEKAAHLRADAARRADAAKAAIVAAQAAERRAKEREETARRAMAEAERATSAARRLTGLGGALRGLWDGLRRSRVAARIVEELRPTVERWQQAEAAAAARAAVESDRRQQAEKRASALSASAAELGAQRDELRARLSRYEPAAVAPVPPRPQP</sequence>